<evidence type="ECO:0000313" key="3">
    <source>
        <dbReference type="Proteomes" id="UP000254467"/>
    </source>
</evidence>
<organism evidence="2 3">
    <name type="scientific">Corynebacterium pilosum</name>
    <dbReference type="NCBI Taxonomy" id="35756"/>
    <lineage>
        <taxon>Bacteria</taxon>
        <taxon>Bacillati</taxon>
        <taxon>Actinomycetota</taxon>
        <taxon>Actinomycetes</taxon>
        <taxon>Mycobacteriales</taxon>
        <taxon>Corynebacteriaceae</taxon>
        <taxon>Corynebacterium</taxon>
    </lineage>
</organism>
<protein>
    <submittedName>
        <fullName evidence="2">Putative trehalose synthase</fullName>
        <ecNumber evidence="2">2.7.1.-</ecNumber>
    </submittedName>
</protein>
<accession>A0A376CJA8</accession>
<dbReference type="RefSeq" id="WP_018580759.1">
    <property type="nucleotide sequence ID" value="NZ_UFXQ01000001.1"/>
</dbReference>
<name>A0A376CJA8_9CORY</name>
<keyword evidence="3" id="KW-1185">Reference proteome</keyword>
<reference evidence="2 3" key="1">
    <citation type="submission" date="2018-06" db="EMBL/GenBank/DDBJ databases">
        <authorList>
            <consortium name="Pathogen Informatics"/>
            <person name="Doyle S."/>
        </authorList>
    </citation>
    <scope>NUCLEOTIDE SEQUENCE [LARGE SCALE GENOMIC DNA]</scope>
    <source>
        <strain evidence="2 3">NCTC11862</strain>
    </source>
</reference>
<sequence length="374" mass="42423">MIQEAEIGDWLRRQPFYRGDRKDDPQVRTIKKLPLLTGHHYFVDTAHAGAYQIFLNQDGTDMSDVVSEALARNRVKRIPFTEGAELHGYLPDRYTLERVDYPTNPNLNFRMTDVATGEHCLLRIFHYLPEGINDEVELLSQLSGPHFPSLLGHVTIDLDGQTYTLSAVESFNLGEKGSEIAQLNSSAGFYEHNDLIKLGETVRYMHDALAMAFPTDSLPKHYMGDHLWELFNILLVDHPHLEEYRSRIAALIDDMPDEFPVQRIHGNLRLDVTLYDEGRWVIIDFEESVPYPGAAELRSPTDDIGGIVGSLRAHGADNPMWCENVVRSFLEGYGQDKITPTFKACMAHRGLVMLAEATNDAERLQGRRMLSLEA</sequence>
<dbReference type="AlphaFoldDB" id="A0A376CJA8"/>
<evidence type="ECO:0000259" key="1">
    <source>
        <dbReference type="Pfam" id="PF01636"/>
    </source>
</evidence>
<dbReference type="InterPro" id="IPR011009">
    <property type="entry name" value="Kinase-like_dom_sf"/>
</dbReference>
<dbReference type="SUPFAM" id="SSF56112">
    <property type="entry name" value="Protein kinase-like (PK-like)"/>
    <property type="match status" value="1"/>
</dbReference>
<dbReference type="OrthoDB" id="4404439at2"/>
<dbReference type="InterPro" id="IPR002575">
    <property type="entry name" value="Aminoglycoside_PTrfase"/>
</dbReference>
<gene>
    <name evidence="2" type="primary">treX_1</name>
    <name evidence="2" type="ORF">NCTC11862_00340</name>
</gene>
<proteinExistence type="predicted"/>
<dbReference type="Pfam" id="PF01636">
    <property type="entry name" value="APH"/>
    <property type="match status" value="1"/>
</dbReference>
<feature type="domain" description="Aminoglycoside phosphotransferase" evidence="1">
    <location>
        <begin position="106"/>
        <end position="297"/>
    </location>
</feature>
<dbReference type="EMBL" id="UFXQ01000001">
    <property type="protein sequence ID" value="STC68581.1"/>
    <property type="molecule type" value="Genomic_DNA"/>
</dbReference>
<keyword evidence="2" id="KW-0808">Transferase</keyword>
<dbReference type="STRING" id="35756.GCA_001044155_01630"/>
<dbReference type="Gene3D" id="3.90.1200.10">
    <property type="match status" value="1"/>
</dbReference>
<dbReference type="GO" id="GO:0016740">
    <property type="term" value="F:transferase activity"/>
    <property type="evidence" value="ECO:0007669"/>
    <property type="project" value="UniProtKB-KW"/>
</dbReference>
<dbReference type="EC" id="2.7.1.-" evidence="2"/>
<dbReference type="Proteomes" id="UP000254467">
    <property type="component" value="Unassembled WGS sequence"/>
</dbReference>
<evidence type="ECO:0000313" key="2">
    <source>
        <dbReference type="EMBL" id="STC68581.1"/>
    </source>
</evidence>